<comment type="caution">
    <text evidence="6">The sequence shown here is derived from an EMBL/GenBank/DDBJ whole genome shotgun (WGS) entry which is preliminary data.</text>
</comment>
<dbReference type="InterPro" id="IPR015860">
    <property type="entry name" value="ABC_transpr_TagH-like"/>
</dbReference>
<protein>
    <submittedName>
        <fullName evidence="6">ABC transporter ATP-binding protein</fullName>
    </submittedName>
</protein>
<dbReference type="Proteomes" id="UP001333818">
    <property type="component" value="Unassembled WGS sequence"/>
</dbReference>
<dbReference type="InterPro" id="IPR027417">
    <property type="entry name" value="P-loop_NTPase"/>
</dbReference>
<dbReference type="SUPFAM" id="SSF52540">
    <property type="entry name" value="P-loop containing nucleoside triphosphate hydrolases"/>
    <property type="match status" value="1"/>
</dbReference>
<dbReference type="Gene3D" id="3.40.50.300">
    <property type="entry name" value="P-loop containing nucleotide triphosphate hydrolases"/>
    <property type="match status" value="1"/>
</dbReference>
<evidence type="ECO:0000256" key="4">
    <source>
        <dbReference type="ARBA" id="ARBA00022840"/>
    </source>
</evidence>
<dbReference type="CDD" id="cd10147">
    <property type="entry name" value="Wzt_C-like"/>
    <property type="match status" value="1"/>
</dbReference>
<reference evidence="6" key="1">
    <citation type="submission" date="2024-01" db="EMBL/GenBank/DDBJ databases">
        <title>Bank of Algae and Cyanobacteria of the Azores (BACA) strain genomes.</title>
        <authorList>
            <person name="Luz R."/>
            <person name="Cordeiro R."/>
            <person name="Fonseca A."/>
            <person name="Goncalves V."/>
        </authorList>
    </citation>
    <scope>NUCLEOTIDE SEQUENCE</scope>
    <source>
        <strain evidence="6">BACA0141</strain>
    </source>
</reference>
<dbReference type="PANTHER" id="PTHR46743:SF2">
    <property type="entry name" value="TEICHOIC ACIDS EXPORT ATP-BINDING PROTEIN TAGH"/>
    <property type="match status" value="1"/>
</dbReference>
<dbReference type="EMBL" id="JAZBJZ010000040">
    <property type="protein sequence ID" value="MEE3717383.1"/>
    <property type="molecule type" value="Genomic_DNA"/>
</dbReference>
<name>A0AAW9Q2F8_9CYAN</name>
<accession>A0AAW9Q2F8</accession>
<comment type="similarity">
    <text evidence="1">Belongs to the ABC transporter superfamily.</text>
</comment>
<dbReference type="PROSITE" id="PS50893">
    <property type="entry name" value="ABC_TRANSPORTER_2"/>
    <property type="match status" value="1"/>
</dbReference>
<dbReference type="GO" id="GO:0005524">
    <property type="term" value="F:ATP binding"/>
    <property type="evidence" value="ECO:0007669"/>
    <property type="project" value="UniProtKB-KW"/>
</dbReference>
<dbReference type="InterPro" id="IPR003439">
    <property type="entry name" value="ABC_transporter-like_ATP-bd"/>
</dbReference>
<dbReference type="GO" id="GO:0016887">
    <property type="term" value="F:ATP hydrolysis activity"/>
    <property type="evidence" value="ECO:0007669"/>
    <property type="project" value="InterPro"/>
</dbReference>
<keyword evidence="2" id="KW-0813">Transport</keyword>
<proteinExistence type="inferred from homology"/>
<evidence type="ECO:0000256" key="3">
    <source>
        <dbReference type="ARBA" id="ARBA00022741"/>
    </source>
</evidence>
<evidence type="ECO:0000313" key="7">
    <source>
        <dbReference type="Proteomes" id="UP001333818"/>
    </source>
</evidence>
<dbReference type="GO" id="GO:0016020">
    <property type="term" value="C:membrane"/>
    <property type="evidence" value="ECO:0007669"/>
    <property type="project" value="InterPro"/>
</dbReference>
<dbReference type="Pfam" id="PF00005">
    <property type="entry name" value="ABC_tran"/>
    <property type="match status" value="1"/>
</dbReference>
<keyword evidence="4 6" id="KW-0067">ATP-binding</keyword>
<gene>
    <name evidence="6" type="ORF">V2H45_11535</name>
</gene>
<dbReference type="InterPro" id="IPR003593">
    <property type="entry name" value="AAA+_ATPase"/>
</dbReference>
<dbReference type="PANTHER" id="PTHR46743">
    <property type="entry name" value="TEICHOIC ACIDS EXPORT ATP-BINDING PROTEIN TAGH"/>
    <property type="match status" value="1"/>
</dbReference>
<dbReference type="CDD" id="cd03220">
    <property type="entry name" value="ABC_KpsT_Wzt"/>
    <property type="match status" value="1"/>
</dbReference>
<dbReference type="InterPro" id="IPR050683">
    <property type="entry name" value="Bact_Polysacc_Export_ATP-bd"/>
</dbReference>
<feature type="domain" description="ABC transporter" evidence="5">
    <location>
        <begin position="34"/>
        <end position="258"/>
    </location>
</feature>
<dbReference type="SMART" id="SM00382">
    <property type="entry name" value="AAA"/>
    <property type="match status" value="1"/>
</dbReference>
<dbReference type="InterPro" id="IPR029439">
    <property type="entry name" value="Wzt_C"/>
</dbReference>
<sequence>MEKLSKKYMIGHQMQQRNSTLRDLLSNTAKSITQRIFNPYQKVEAPSYEEFWALRDVSFEIKQGEVVGIIGRNGAGKSTLLKILSRITEPTSGRIAIKGRVASLLEVGTGFHPELTGRENIFLNGAILGMSKVEISKKFDEIVDFSGVEKFLDTPVKHFSSGMYTRLAFAVAAQLEPEILIVDEVLAVGDGEFQKKCLGKIENLSSEGRTVIFVSHNMGTINFLCDRCILMNQGNLVLDGAAGSVIQQYLTSATSYSAGQQVWSDLNKSPGDEFVRVRAIRIVDKENKVCTTFDVRDPVFVEIEFYVLKEVRVFVEFFFRNEIGQITFASKDNLDSPWKDVEYPLGLYRSVCEIPMDFLNDGTISVSYGIITGHHNIHARGDDILCFSVTDRLDPEGVRGNFQYEWIDAGVRPRLNWQVDKID</sequence>
<evidence type="ECO:0000259" key="5">
    <source>
        <dbReference type="PROSITE" id="PS50893"/>
    </source>
</evidence>
<keyword evidence="3" id="KW-0547">Nucleotide-binding</keyword>
<evidence type="ECO:0000256" key="2">
    <source>
        <dbReference type="ARBA" id="ARBA00022448"/>
    </source>
</evidence>
<dbReference type="AlphaFoldDB" id="A0AAW9Q2F8"/>
<keyword evidence="7" id="KW-1185">Reference proteome</keyword>
<evidence type="ECO:0000256" key="1">
    <source>
        <dbReference type="ARBA" id="ARBA00005417"/>
    </source>
</evidence>
<evidence type="ECO:0000313" key="6">
    <source>
        <dbReference type="EMBL" id="MEE3717383.1"/>
    </source>
</evidence>
<organism evidence="6 7">
    <name type="scientific">Tumidithrix elongata BACA0141</name>
    <dbReference type="NCBI Taxonomy" id="2716417"/>
    <lineage>
        <taxon>Bacteria</taxon>
        <taxon>Bacillati</taxon>
        <taxon>Cyanobacteriota</taxon>
        <taxon>Cyanophyceae</taxon>
        <taxon>Pseudanabaenales</taxon>
        <taxon>Pseudanabaenaceae</taxon>
        <taxon>Tumidithrix</taxon>
        <taxon>Tumidithrix elongata</taxon>
    </lineage>
</organism>
<dbReference type="GO" id="GO:0140359">
    <property type="term" value="F:ABC-type transporter activity"/>
    <property type="evidence" value="ECO:0007669"/>
    <property type="project" value="InterPro"/>
</dbReference>